<dbReference type="GO" id="GO:0006646">
    <property type="term" value="P:phosphatidylethanolamine biosynthetic process"/>
    <property type="evidence" value="ECO:0007669"/>
    <property type="project" value="TreeGrafter"/>
</dbReference>
<dbReference type="PANTHER" id="PTHR10067">
    <property type="entry name" value="PHOSPHATIDYLSERINE DECARBOXYLASE"/>
    <property type="match status" value="1"/>
</dbReference>
<dbReference type="PANTHER" id="PTHR10067:SF6">
    <property type="entry name" value="PHOSPHATIDYLSERINE DECARBOXYLASE PROENZYME, MITOCHONDRIAL"/>
    <property type="match status" value="1"/>
</dbReference>
<proteinExistence type="predicted"/>
<accession>A0A976NZK6</accession>
<comment type="caution">
    <text evidence="3">The sequence shown here is derived from an EMBL/GenBank/DDBJ whole genome shotgun (WGS) entry which is preliminary data.</text>
</comment>
<dbReference type="EMBL" id="SHOA02000018">
    <property type="protein sequence ID" value="TDH73929.1"/>
    <property type="molecule type" value="Genomic_DNA"/>
</dbReference>
<dbReference type="KEGG" id="blac:94353036"/>
<keyword evidence="4" id="KW-1185">Reference proteome</keyword>
<dbReference type="AlphaFoldDB" id="A0A976NZK6"/>
<dbReference type="OrthoDB" id="4330at2759"/>
<keyword evidence="2" id="KW-0456">Lyase</keyword>
<dbReference type="Pfam" id="PF02666">
    <property type="entry name" value="PS_Dcarbxylase"/>
    <property type="match status" value="1"/>
</dbReference>
<organism evidence="3 4">
    <name type="scientific">Bremia lactucae</name>
    <name type="common">Lettuce downy mildew</name>
    <dbReference type="NCBI Taxonomy" id="4779"/>
    <lineage>
        <taxon>Eukaryota</taxon>
        <taxon>Sar</taxon>
        <taxon>Stramenopiles</taxon>
        <taxon>Oomycota</taxon>
        <taxon>Peronosporomycetes</taxon>
        <taxon>Peronosporales</taxon>
        <taxon>Peronosporaceae</taxon>
        <taxon>Bremia</taxon>
    </lineage>
</organism>
<dbReference type="Proteomes" id="UP000294530">
    <property type="component" value="Unassembled WGS sequence"/>
</dbReference>
<dbReference type="GeneID" id="94353036"/>
<evidence type="ECO:0000256" key="2">
    <source>
        <dbReference type="ARBA" id="ARBA00023239"/>
    </source>
</evidence>
<gene>
    <name evidence="3" type="ORF">CCR75_009324</name>
</gene>
<dbReference type="GO" id="GO:0004609">
    <property type="term" value="F:phosphatidylserine decarboxylase activity"/>
    <property type="evidence" value="ECO:0007669"/>
    <property type="project" value="InterPro"/>
</dbReference>
<evidence type="ECO:0000313" key="4">
    <source>
        <dbReference type="Proteomes" id="UP000294530"/>
    </source>
</evidence>
<name>A0A976NZK6_BRELC</name>
<keyword evidence="1" id="KW-0210">Decarboxylase</keyword>
<dbReference type="InterPro" id="IPR003817">
    <property type="entry name" value="PS_Dcarbxylase"/>
</dbReference>
<dbReference type="GO" id="GO:0005739">
    <property type="term" value="C:mitochondrion"/>
    <property type="evidence" value="ECO:0007669"/>
    <property type="project" value="TreeGrafter"/>
</dbReference>
<evidence type="ECO:0000256" key="1">
    <source>
        <dbReference type="ARBA" id="ARBA00022793"/>
    </source>
</evidence>
<reference evidence="3 4" key="1">
    <citation type="journal article" date="2021" name="Genome Biol.">
        <title>AFLAP: assembly-free linkage analysis pipeline using k-mers from genome sequencing data.</title>
        <authorList>
            <person name="Fletcher K."/>
            <person name="Zhang L."/>
            <person name="Gil J."/>
            <person name="Han R."/>
            <person name="Cavanaugh K."/>
            <person name="Michelmore R."/>
        </authorList>
    </citation>
    <scope>NUCLEOTIDE SEQUENCE [LARGE SCALE GENOMIC DNA]</scope>
    <source>
        <strain evidence="3 4">SF5</strain>
    </source>
</reference>
<evidence type="ECO:0000313" key="3">
    <source>
        <dbReference type="EMBL" id="TDH73929.1"/>
    </source>
</evidence>
<sequence length="143" mass="16378">MLLMLMAGLGRRATSLTSHIPLKDNKSLGDFFSRRLKDGARPIDPNPYHIVSPVEGKLLSSGYVKDSTVPILKQIKGSFYQLDELLGDYHRVYSTVDWQIETRRHFPGLLYPLMSALYFQVNGNTLLFPHSYRRLERGIDSNH</sequence>
<dbReference type="RefSeq" id="XP_067823427.1">
    <property type="nucleotide sequence ID" value="XM_067967365.1"/>
</dbReference>
<protein>
    <submittedName>
        <fullName evidence="3">Uncharacterized protein</fullName>
    </submittedName>
</protein>